<proteinExistence type="inferred from homology"/>
<dbReference type="InterPro" id="IPR036052">
    <property type="entry name" value="TrpB-like_PALP_sf"/>
</dbReference>
<dbReference type="PANTHER" id="PTHR48078:SF9">
    <property type="entry name" value="D-SERINE DEHYDRATASE"/>
    <property type="match status" value="1"/>
</dbReference>
<dbReference type="SUPFAM" id="SSF53686">
    <property type="entry name" value="Tryptophan synthase beta subunit-like PLP-dependent enzymes"/>
    <property type="match status" value="1"/>
</dbReference>
<dbReference type="AlphaFoldDB" id="A0A931AUK6"/>
<evidence type="ECO:0000256" key="2">
    <source>
        <dbReference type="ARBA" id="ARBA00022898"/>
    </source>
</evidence>
<dbReference type="InterPro" id="IPR001926">
    <property type="entry name" value="TrpB-like_PALP"/>
</dbReference>
<dbReference type="Pfam" id="PF00291">
    <property type="entry name" value="PALP"/>
    <property type="match status" value="1"/>
</dbReference>
<dbReference type="GO" id="GO:0008721">
    <property type="term" value="F:D-serine ammonia-lyase activity"/>
    <property type="evidence" value="ECO:0007669"/>
    <property type="project" value="UniProtKB-EC"/>
</dbReference>
<gene>
    <name evidence="4" type="primary">dsdA</name>
    <name evidence="6" type="ORF">I0Q91_06865</name>
</gene>
<dbReference type="InterPro" id="IPR050147">
    <property type="entry name" value="Ser/Thr_Dehydratase"/>
</dbReference>
<accession>A0A931AUK6</accession>
<dbReference type="Proteomes" id="UP000621436">
    <property type="component" value="Unassembled WGS sequence"/>
</dbReference>
<evidence type="ECO:0000313" key="6">
    <source>
        <dbReference type="EMBL" id="MBF8436790.1"/>
    </source>
</evidence>
<evidence type="ECO:0000313" key="7">
    <source>
        <dbReference type="Proteomes" id="UP000621436"/>
    </source>
</evidence>
<dbReference type="InterPro" id="IPR011780">
    <property type="entry name" value="D_Ser_am_lyase"/>
</dbReference>
<keyword evidence="2 4" id="KW-0663">Pyridoxal phosphate</keyword>
<dbReference type="RefSeq" id="WP_270453702.1">
    <property type="nucleotide sequence ID" value="NZ_JADPIE010000003.1"/>
</dbReference>
<dbReference type="PANTHER" id="PTHR48078">
    <property type="entry name" value="THREONINE DEHYDRATASE, MITOCHONDRIAL-RELATED"/>
    <property type="match status" value="1"/>
</dbReference>
<dbReference type="GO" id="GO:0030170">
    <property type="term" value="F:pyridoxal phosphate binding"/>
    <property type="evidence" value="ECO:0007669"/>
    <property type="project" value="InterPro"/>
</dbReference>
<feature type="modified residue" description="N6-(pyridoxal phosphate)lysine" evidence="4">
    <location>
        <position position="91"/>
    </location>
</feature>
<evidence type="ECO:0000259" key="5">
    <source>
        <dbReference type="Pfam" id="PF00291"/>
    </source>
</evidence>
<name>A0A931AUK6_9FIRM</name>
<keyword evidence="7" id="KW-1185">Reference proteome</keyword>
<dbReference type="GO" id="GO:0009097">
    <property type="term" value="P:isoleucine biosynthetic process"/>
    <property type="evidence" value="ECO:0007669"/>
    <property type="project" value="TreeGrafter"/>
</dbReference>
<comment type="cofactor">
    <cofactor evidence="1 4">
        <name>pyridoxal 5'-phosphate</name>
        <dbReference type="ChEBI" id="CHEBI:597326"/>
    </cofactor>
</comment>
<dbReference type="NCBIfam" id="TIGR02035">
    <property type="entry name" value="D_Ser_am_lyase"/>
    <property type="match status" value="1"/>
</dbReference>
<sequence>MEELFLDLSKKGRNEMDESQIDFKDIKAAKTEWALLAPVIAEIFSEVKHTGGVIDSPLYPAENLYNDLDDELADRVFLKGDHQLPIAGSIKARGGIYAVFQHAIALAEGNGFSLKGNYNWLLSDKAQELFEDYYLEVGSTGNLALSIGISGSALGFKVRVHMSDDAKEWKKKLLRSKGVEVIEYEGDYEKAIAIGREESEKNPKSIFIDDENSRLLFLGYSTAAFYLEKQLEGLNLLGENIPPIFVYLPCGVGGAPGGIAYGMKYIFGDKVYPLVVEPETAIAVSKALIDDDRELIFSSNSNEFNFTKGDGRTVADGLAVRNPSPLVMESTGNLFAGGYILDDSEILNSMALLYDLENLKVEPSAASGLKGPKSVNKLLKANGYENIAAEAIHIVWLTGGSMLPENDWQNYYDQVKK</sequence>
<dbReference type="NCBIfam" id="NF002823">
    <property type="entry name" value="PRK02991.1"/>
    <property type="match status" value="1"/>
</dbReference>
<dbReference type="GO" id="GO:0016836">
    <property type="term" value="F:hydro-lyase activity"/>
    <property type="evidence" value="ECO:0007669"/>
    <property type="project" value="UniProtKB-UniRule"/>
</dbReference>
<evidence type="ECO:0000256" key="3">
    <source>
        <dbReference type="ARBA" id="ARBA00023239"/>
    </source>
</evidence>
<keyword evidence="3 4" id="KW-0456">Lyase</keyword>
<organism evidence="6 7">
    <name type="scientific">Halonatronomonas betaini</name>
    <dbReference type="NCBI Taxonomy" id="2778430"/>
    <lineage>
        <taxon>Bacteria</taxon>
        <taxon>Bacillati</taxon>
        <taxon>Bacillota</taxon>
        <taxon>Clostridia</taxon>
        <taxon>Halanaerobiales</taxon>
        <taxon>Halarsenatibacteraceae</taxon>
        <taxon>Halonatronomonas</taxon>
    </lineage>
</organism>
<evidence type="ECO:0000256" key="4">
    <source>
        <dbReference type="HAMAP-Rule" id="MF_01030"/>
    </source>
</evidence>
<dbReference type="HAMAP" id="MF_01030">
    <property type="entry name" value="D_Ser_dehydrat"/>
    <property type="match status" value="1"/>
</dbReference>
<dbReference type="Gene3D" id="3.40.50.1100">
    <property type="match status" value="2"/>
</dbReference>
<feature type="domain" description="Tryptophan synthase beta chain-like PALP" evidence="5">
    <location>
        <begin position="52"/>
        <end position="372"/>
    </location>
</feature>
<comment type="catalytic activity">
    <reaction evidence="4">
        <text>D-serine = pyruvate + NH4(+)</text>
        <dbReference type="Rhea" id="RHEA:13977"/>
        <dbReference type="ChEBI" id="CHEBI:15361"/>
        <dbReference type="ChEBI" id="CHEBI:28938"/>
        <dbReference type="ChEBI" id="CHEBI:35247"/>
        <dbReference type="EC" id="4.3.1.18"/>
    </reaction>
</comment>
<evidence type="ECO:0000256" key="1">
    <source>
        <dbReference type="ARBA" id="ARBA00001933"/>
    </source>
</evidence>
<reference evidence="6" key="1">
    <citation type="submission" date="2020-11" db="EMBL/GenBank/DDBJ databases">
        <title>Halonatronomonas betainensis gen. nov., sp. nov. a novel haloalkaliphilic representative of the family Halanaerobiacae capable of betaine degradation.</title>
        <authorList>
            <person name="Boltyanskaya Y."/>
            <person name="Kevbrin V."/>
            <person name="Detkova E."/>
            <person name="Grouzdev D.S."/>
            <person name="Koziaeva V."/>
            <person name="Zhilina T."/>
        </authorList>
    </citation>
    <scope>NUCLEOTIDE SEQUENCE</scope>
    <source>
        <strain evidence="6">Z-7014</strain>
    </source>
</reference>
<dbReference type="EMBL" id="JADPIE010000003">
    <property type="protein sequence ID" value="MBF8436790.1"/>
    <property type="molecule type" value="Genomic_DNA"/>
</dbReference>
<protein>
    <recommendedName>
        <fullName evidence="4">Probable D-serine dehydratase</fullName>
        <ecNumber evidence="4">4.3.1.18</ecNumber>
    </recommendedName>
    <alternativeName>
        <fullName evidence="4">D-serine deaminase</fullName>
        <shortName evidence="4">DSD</shortName>
    </alternativeName>
</protein>
<dbReference type="GO" id="GO:0036088">
    <property type="term" value="P:D-serine catabolic process"/>
    <property type="evidence" value="ECO:0007669"/>
    <property type="project" value="TreeGrafter"/>
</dbReference>
<comment type="similarity">
    <text evidence="4">Belongs to the serine/threonine dehydratase family. DsdA subfamily.</text>
</comment>
<dbReference type="EC" id="4.3.1.18" evidence="4"/>
<comment type="caution">
    <text evidence="6">The sequence shown here is derived from an EMBL/GenBank/DDBJ whole genome shotgun (WGS) entry which is preliminary data.</text>
</comment>